<dbReference type="AlphaFoldDB" id="A0A2H0TQW9"/>
<dbReference type="NCBIfam" id="TIGR03025">
    <property type="entry name" value="EPS_sugtrans"/>
    <property type="match status" value="1"/>
</dbReference>
<organism evidence="9 10">
    <name type="scientific">Candidatus Magasanikbacteria bacterium CG10_big_fil_rev_8_21_14_0_10_47_10</name>
    <dbReference type="NCBI Taxonomy" id="1974652"/>
    <lineage>
        <taxon>Bacteria</taxon>
        <taxon>Candidatus Magasanikiibacteriota</taxon>
    </lineage>
</organism>
<reference evidence="10" key="1">
    <citation type="submission" date="2017-09" db="EMBL/GenBank/DDBJ databases">
        <title>Depth-based differentiation of microbial function through sediment-hosted aquifers and enrichment of novel symbionts in the deep terrestrial subsurface.</title>
        <authorList>
            <person name="Probst A.J."/>
            <person name="Ladd B."/>
            <person name="Jarett J.K."/>
            <person name="Geller-Mcgrath D.E."/>
            <person name="Sieber C.M.K."/>
            <person name="Emerson J.B."/>
            <person name="Anantharaman K."/>
            <person name="Thomas B.C."/>
            <person name="Malmstrom R."/>
            <person name="Stieglmeier M."/>
            <person name="Klingl A."/>
            <person name="Woyke T."/>
            <person name="Ryan C.M."/>
            <person name="Banfield J.F."/>
        </authorList>
    </citation>
    <scope>NUCLEOTIDE SEQUENCE [LARGE SCALE GENOMIC DNA]</scope>
</reference>
<dbReference type="Proteomes" id="UP000230154">
    <property type="component" value="Unassembled WGS sequence"/>
</dbReference>
<proteinExistence type="inferred from homology"/>
<feature type="transmembrane region" description="Helical" evidence="7">
    <location>
        <begin position="449"/>
        <end position="466"/>
    </location>
</feature>
<evidence type="ECO:0000256" key="2">
    <source>
        <dbReference type="ARBA" id="ARBA00006464"/>
    </source>
</evidence>
<protein>
    <recommendedName>
        <fullName evidence="8">Bacterial sugar transferase domain-containing protein</fullName>
    </recommendedName>
</protein>
<evidence type="ECO:0000256" key="5">
    <source>
        <dbReference type="ARBA" id="ARBA00022989"/>
    </source>
</evidence>
<dbReference type="GO" id="GO:0016020">
    <property type="term" value="C:membrane"/>
    <property type="evidence" value="ECO:0007669"/>
    <property type="project" value="UniProtKB-SubCell"/>
</dbReference>
<dbReference type="InterPro" id="IPR017475">
    <property type="entry name" value="EPS_sugar_tfrase"/>
</dbReference>
<feature type="transmembrane region" description="Helical" evidence="7">
    <location>
        <begin position="7"/>
        <end position="31"/>
    </location>
</feature>
<comment type="similarity">
    <text evidence="2">Belongs to the bacterial sugar transferase family.</text>
</comment>
<feature type="transmembrane region" description="Helical" evidence="7">
    <location>
        <begin position="84"/>
        <end position="105"/>
    </location>
</feature>
<dbReference type="PANTHER" id="PTHR30576:SF10">
    <property type="entry name" value="SLL5057 PROTEIN"/>
    <property type="match status" value="1"/>
</dbReference>
<dbReference type="EMBL" id="PFCB01000017">
    <property type="protein sequence ID" value="PIR74545.1"/>
    <property type="molecule type" value="Genomic_DNA"/>
</dbReference>
<dbReference type="InterPro" id="IPR003362">
    <property type="entry name" value="Bact_transf"/>
</dbReference>
<sequence length="472" mass="53946">MKRFEQIFMILQVPMDLLMLMLAGLTSYYLRFTGWAISLKPILFDLSAPEYMAYVLKIIPVWLVIYALIGLYSPNSRRRFAQDVVRIFFASLTGLAFIALYMLFTQQLFDSRFLLVVSVLLAMIFMTAGRLILRGLKGMMYRNGVGLRKVVLIGGDAIAKELIDVFSKRKELGYEVVGSCAVFSKELERRFKKEVIDEIIVTSPRNNEASSLSAFEFARDNHIGFKYSADLFAMLSANQSIHPLAGVPIVEVKQTPLDGWGKVIKRLFDVVVSVIVIVLVSPLLIITAIIILIETGKPILFKNQRVGLRKREFFTLKFRSMYQKDSTGPQFGLAGKDAEKREKDLIKKQSIKQGPIYKIENDPRVTTFGGFIRRWSIDELPQFFNVLDGSMSVVGPRPHQPREVKGYEKEHRVAFSVKPGITGLSQISGRSDLTYEEEMRLDILYIEKWSLWLDIIIVIKTPFVLFRRRKAL</sequence>
<feature type="transmembrane region" description="Helical" evidence="7">
    <location>
        <begin position="111"/>
        <end position="133"/>
    </location>
</feature>
<evidence type="ECO:0000256" key="4">
    <source>
        <dbReference type="ARBA" id="ARBA00022692"/>
    </source>
</evidence>
<evidence type="ECO:0000259" key="8">
    <source>
        <dbReference type="Pfam" id="PF02397"/>
    </source>
</evidence>
<keyword evidence="4 7" id="KW-0812">Transmembrane</keyword>
<evidence type="ECO:0000256" key="6">
    <source>
        <dbReference type="ARBA" id="ARBA00023136"/>
    </source>
</evidence>
<feature type="domain" description="Bacterial sugar transferase" evidence="8">
    <location>
        <begin position="265"/>
        <end position="466"/>
    </location>
</feature>
<evidence type="ECO:0000256" key="1">
    <source>
        <dbReference type="ARBA" id="ARBA00004141"/>
    </source>
</evidence>
<evidence type="ECO:0000313" key="9">
    <source>
        <dbReference type="EMBL" id="PIR74545.1"/>
    </source>
</evidence>
<dbReference type="PANTHER" id="PTHR30576">
    <property type="entry name" value="COLANIC BIOSYNTHESIS UDP-GLUCOSE LIPID CARRIER TRANSFERASE"/>
    <property type="match status" value="1"/>
</dbReference>
<feature type="transmembrane region" description="Helical" evidence="7">
    <location>
        <begin position="51"/>
        <end position="72"/>
    </location>
</feature>
<keyword evidence="5 7" id="KW-1133">Transmembrane helix</keyword>
<dbReference type="GO" id="GO:0016780">
    <property type="term" value="F:phosphotransferase activity, for other substituted phosphate groups"/>
    <property type="evidence" value="ECO:0007669"/>
    <property type="project" value="TreeGrafter"/>
</dbReference>
<keyword evidence="6 7" id="KW-0472">Membrane</keyword>
<dbReference type="Pfam" id="PF13727">
    <property type="entry name" value="CoA_binding_3"/>
    <property type="match status" value="1"/>
</dbReference>
<comment type="subcellular location">
    <subcellularLocation>
        <location evidence="1">Membrane</location>
        <topology evidence="1">Multi-pass membrane protein</topology>
    </subcellularLocation>
</comment>
<feature type="transmembrane region" description="Helical" evidence="7">
    <location>
        <begin position="270"/>
        <end position="293"/>
    </location>
</feature>
<evidence type="ECO:0000256" key="3">
    <source>
        <dbReference type="ARBA" id="ARBA00022679"/>
    </source>
</evidence>
<accession>A0A2H0TQW9</accession>
<name>A0A2H0TQW9_9BACT</name>
<gene>
    <name evidence="9" type="ORF">COU35_01880</name>
</gene>
<evidence type="ECO:0000256" key="7">
    <source>
        <dbReference type="SAM" id="Phobius"/>
    </source>
</evidence>
<evidence type="ECO:0000313" key="10">
    <source>
        <dbReference type="Proteomes" id="UP000230154"/>
    </source>
</evidence>
<keyword evidence="3" id="KW-0808">Transferase</keyword>
<dbReference type="Pfam" id="PF02397">
    <property type="entry name" value="Bac_transf"/>
    <property type="match status" value="1"/>
</dbReference>
<comment type="caution">
    <text evidence="9">The sequence shown here is derived from an EMBL/GenBank/DDBJ whole genome shotgun (WGS) entry which is preliminary data.</text>
</comment>